<proteinExistence type="predicted"/>
<sequence length="225" mass="23473">MRGLIGACLLMVSTIAFGQGNNCDCQQIVGTCAVSVSVIPTESTKGSYGADLKLTSSAPICSKVDYYVDGTPYFTILSQGNRGEDRVFGQKPITRANLSSISCQICKQAGTPADNPGRTASPDQPSQKIDLSGTWNSVQTCSFGTGTSTITITQTNPGDASISGRLANATIDSGRIEGDTVTIQASNWLGNQVQMEGRVVGPGRISGTYTQTASAGVRQWSATKT</sequence>
<gene>
    <name evidence="2" type="ORF">MB84_31015</name>
</gene>
<dbReference type="KEGG" id="pox:MB84_31015"/>
<dbReference type="EMBL" id="CP011253">
    <property type="protein sequence ID" value="ANJ87083.1"/>
    <property type="molecule type" value="Genomic_DNA"/>
</dbReference>
<keyword evidence="1" id="KW-0732">Signal</keyword>
<dbReference type="AlphaFoldDB" id="A0A192B1K1"/>
<dbReference type="Proteomes" id="UP000035050">
    <property type="component" value="Chromosome"/>
</dbReference>
<protein>
    <submittedName>
        <fullName evidence="2">Uncharacterized protein</fullName>
    </submittedName>
</protein>
<reference evidence="2" key="1">
    <citation type="submission" date="2016-06" db="EMBL/GenBank/DDBJ databases">
        <title>Pandoraea oxalativorans DSM 23570 Genome Sequencing.</title>
        <authorList>
            <person name="Ee R."/>
            <person name="Lim Y.-L."/>
            <person name="Yong D."/>
            <person name="Yin W.-F."/>
            <person name="Chan K.-G."/>
        </authorList>
    </citation>
    <scope>NUCLEOTIDE SEQUENCE</scope>
    <source>
        <strain evidence="2">DSM 23570</strain>
    </source>
</reference>
<keyword evidence="3" id="KW-1185">Reference proteome</keyword>
<evidence type="ECO:0000256" key="1">
    <source>
        <dbReference type="SAM" id="SignalP"/>
    </source>
</evidence>
<organism evidence="2 3">
    <name type="scientific">Pandoraea oxalativorans</name>
    <dbReference type="NCBI Taxonomy" id="573737"/>
    <lineage>
        <taxon>Bacteria</taxon>
        <taxon>Pseudomonadati</taxon>
        <taxon>Pseudomonadota</taxon>
        <taxon>Betaproteobacteria</taxon>
        <taxon>Burkholderiales</taxon>
        <taxon>Burkholderiaceae</taxon>
        <taxon>Pandoraea</taxon>
    </lineage>
</organism>
<accession>A0A192B1K1</accession>
<feature type="chain" id="PRO_5008251194" evidence="1">
    <location>
        <begin position="19"/>
        <end position="225"/>
    </location>
</feature>
<feature type="signal peptide" evidence="1">
    <location>
        <begin position="1"/>
        <end position="18"/>
    </location>
</feature>
<name>A0A192B1K1_9BURK</name>
<evidence type="ECO:0000313" key="3">
    <source>
        <dbReference type="Proteomes" id="UP000035050"/>
    </source>
</evidence>
<evidence type="ECO:0000313" key="2">
    <source>
        <dbReference type="EMBL" id="ANJ87083.1"/>
    </source>
</evidence>